<dbReference type="GeneID" id="98003078"/>
<evidence type="ECO:0000256" key="3">
    <source>
        <dbReference type="ARBA" id="ARBA00011738"/>
    </source>
</evidence>
<dbReference type="STRING" id="445975.COLSTE_00815"/>
<dbReference type="eggNOG" id="COG1937">
    <property type="taxonomic scope" value="Bacteria"/>
</dbReference>
<dbReference type="GO" id="GO:0005737">
    <property type="term" value="C:cytoplasm"/>
    <property type="evidence" value="ECO:0007669"/>
    <property type="project" value="UniProtKB-SubCell"/>
</dbReference>
<dbReference type="Proteomes" id="UP000003560">
    <property type="component" value="Unassembled WGS sequence"/>
</dbReference>
<keyword evidence="6" id="KW-0186">Copper</keyword>
<dbReference type="RefSeq" id="WP_006720477.1">
    <property type="nucleotide sequence ID" value="NZ_CP085935.1"/>
</dbReference>
<accession>B6G9S4</accession>
<evidence type="ECO:0000256" key="7">
    <source>
        <dbReference type="ARBA" id="ARBA00039938"/>
    </source>
</evidence>
<reference evidence="9 10" key="2">
    <citation type="submission" date="2008-10" db="EMBL/GenBank/DDBJ databases">
        <authorList>
            <person name="Fulton L."/>
            <person name="Clifton S."/>
            <person name="Fulton B."/>
            <person name="Xu J."/>
            <person name="Minx P."/>
            <person name="Pepin K.H."/>
            <person name="Johnson M."/>
            <person name="Thiruvilangam P."/>
            <person name="Bhonagiri V."/>
            <person name="Nash W.E."/>
            <person name="Mardis E.R."/>
            <person name="Wilson R.K."/>
        </authorList>
    </citation>
    <scope>NUCLEOTIDE SEQUENCE [LARGE SCALE GENOMIC DNA]</scope>
    <source>
        <strain evidence="9 10">DSM 13279</strain>
    </source>
</reference>
<dbReference type="GO" id="GO:0003677">
    <property type="term" value="F:DNA binding"/>
    <property type="evidence" value="ECO:0007669"/>
    <property type="project" value="InterPro"/>
</dbReference>
<evidence type="ECO:0000256" key="1">
    <source>
        <dbReference type="ARBA" id="ARBA00004496"/>
    </source>
</evidence>
<dbReference type="EMBL" id="ABXJ01000049">
    <property type="protein sequence ID" value="EEA90971.1"/>
    <property type="molecule type" value="Genomic_DNA"/>
</dbReference>
<comment type="caution">
    <text evidence="9">The sequence shown here is derived from an EMBL/GenBank/DDBJ whole genome shotgun (WGS) entry which is preliminary data.</text>
</comment>
<name>B6G9S4_9ACTN</name>
<dbReference type="AlphaFoldDB" id="B6G9S4"/>
<evidence type="ECO:0000256" key="8">
    <source>
        <dbReference type="ARBA" id="ARBA00041544"/>
    </source>
</evidence>
<evidence type="ECO:0000256" key="6">
    <source>
        <dbReference type="ARBA" id="ARBA00023008"/>
    </source>
</evidence>
<keyword evidence="5" id="KW-0479">Metal-binding</keyword>
<dbReference type="PANTHER" id="PTHR33677">
    <property type="entry name" value="TRANSCRIPTIONAL REPRESSOR FRMR-RELATED"/>
    <property type="match status" value="1"/>
</dbReference>
<dbReference type="GO" id="GO:0045892">
    <property type="term" value="P:negative regulation of DNA-templated transcription"/>
    <property type="evidence" value="ECO:0007669"/>
    <property type="project" value="UniProtKB-ARBA"/>
</dbReference>
<evidence type="ECO:0000256" key="4">
    <source>
        <dbReference type="ARBA" id="ARBA00022490"/>
    </source>
</evidence>
<protein>
    <recommendedName>
        <fullName evidence="7">Copper-sensing transcriptional repressor CsoR</fullName>
    </recommendedName>
    <alternativeName>
        <fullName evidence="8">Copper-sensitive operon repressor</fullName>
    </alternativeName>
</protein>
<dbReference type="GO" id="GO:0046872">
    <property type="term" value="F:metal ion binding"/>
    <property type="evidence" value="ECO:0007669"/>
    <property type="project" value="UniProtKB-KW"/>
</dbReference>
<organism evidence="9 10">
    <name type="scientific">Collinsella stercoris DSM 13279</name>
    <dbReference type="NCBI Taxonomy" id="445975"/>
    <lineage>
        <taxon>Bacteria</taxon>
        <taxon>Bacillati</taxon>
        <taxon>Actinomycetota</taxon>
        <taxon>Coriobacteriia</taxon>
        <taxon>Coriobacteriales</taxon>
        <taxon>Coriobacteriaceae</taxon>
        <taxon>Collinsella</taxon>
    </lineage>
</organism>
<sequence length="90" mass="9916">MMANRERTLRLLKTARGQIDGIIKMVEDDRYCIDISTQLMATQSLIGRVNADVLKAHIGGCVQQAVESGTDAEKTEKLAEIEAVIEKLAK</sequence>
<dbReference type="CDD" id="cd10159">
    <property type="entry name" value="CsoR-like_DUF156_2"/>
    <property type="match status" value="1"/>
</dbReference>
<proteinExistence type="inferred from homology"/>
<dbReference type="OrthoDB" id="9811244at2"/>
<evidence type="ECO:0000313" key="10">
    <source>
        <dbReference type="Proteomes" id="UP000003560"/>
    </source>
</evidence>
<dbReference type="Gene3D" id="1.20.58.1000">
    <property type="entry name" value="Metal-sensitive repressor, helix protomer"/>
    <property type="match status" value="1"/>
</dbReference>
<evidence type="ECO:0000256" key="5">
    <source>
        <dbReference type="ARBA" id="ARBA00022723"/>
    </source>
</evidence>
<evidence type="ECO:0000313" key="9">
    <source>
        <dbReference type="EMBL" id="EEA90971.1"/>
    </source>
</evidence>
<dbReference type="PANTHER" id="PTHR33677:SF4">
    <property type="entry name" value="COPPER-SENSING TRANSCRIPTIONAL REPRESSOR CSOR"/>
    <property type="match status" value="1"/>
</dbReference>
<comment type="subunit">
    <text evidence="3">Homodimer.</text>
</comment>
<dbReference type="Pfam" id="PF02583">
    <property type="entry name" value="Trns_repr_metal"/>
    <property type="match status" value="1"/>
</dbReference>
<dbReference type="HOGENOM" id="CLU_130332_2_2_11"/>
<dbReference type="InterPro" id="IPR038390">
    <property type="entry name" value="Metal_Tscrpt_repr_sf"/>
</dbReference>
<reference evidence="9 10" key="1">
    <citation type="submission" date="2008-10" db="EMBL/GenBank/DDBJ databases">
        <title>Draft genome sequence of Collinsella stercoris (DSM 13279).</title>
        <authorList>
            <person name="Sudarsanam P."/>
            <person name="Ley R."/>
            <person name="Guruge J."/>
            <person name="Turnbaugh P.J."/>
            <person name="Mahowald M."/>
            <person name="Liep D."/>
            <person name="Gordon J."/>
        </authorList>
    </citation>
    <scope>NUCLEOTIDE SEQUENCE [LARGE SCALE GENOMIC DNA]</scope>
    <source>
        <strain evidence="9 10">DSM 13279</strain>
    </source>
</reference>
<comment type="similarity">
    <text evidence="2">Belongs to the CsoR family.</text>
</comment>
<dbReference type="InterPro" id="IPR003735">
    <property type="entry name" value="Metal_Tscrpt_repr"/>
</dbReference>
<keyword evidence="10" id="KW-1185">Reference proteome</keyword>
<keyword evidence="4" id="KW-0963">Cytoplasm</keyword>
<evidence type="ECO:0000256" key="2">
    <source>
        <dbReference type="ARBA" id="ARBA00005428"/>
    </source>
</evidence>
<comment type="subcellular location">
    <subcellularLocation>
        <location evidence="1">Cytoplasm</location>
    </subcellularLocation>
</comment>
<gene>
    <name evidence="9" type="ORF">COLSTE_00815</name>
</gene>